<dbReference type="SUPFAM" id="SSF81296">
    <property type="entry name" value="E set domains"/>
    <property type="match status" value="1"/>
</dbReference>
<evidence type="ECO:0000256" key="5">
    <source>
        <dbReference type="SAM" id="Phobius"/>
    </source>
</evidence>
<evidence type="ECO:0000313" key="8">
    <source>
        <dbReference type="EMBL" id="UMB72543.1"/>
    </source>
</evidence>
<comment type="subcellular location">
    <subcellularLocation>
        <location evidence="1">Cell envelope</location>
    </subcellularLocation>
</comment>
<dbReference type="InterPro" id="IPR007348">
    <property type="entry name" value="CopC_dom"/>
</dbReference>
<keyword evidence="5" id="KW-1133">Transmembrane helix</keyword>
<accession>A0ABY3VSW6</accession>
<feature type="domain" description="CopC" evidence="7">
    <location>
        <begin position="25"/>
        <end position="117"/>
    </location>
</feature>
<reference evidence="8" key="1">
    <citation type="submission" date="2022-08" db="EMBL/GenBank/DDBJ databases">
        <title>Whole genome sequencing of non-tuberculosis mycobacteria type-strains.</title>
        <authorList>
            <person name="Igarashi Y."/>
            <person name="Osugi A."/>
            <person name="Mitarai S."/>
        </authorList>
    </citation>
    <scope>NUCLEOTIDE SEQUENCE</scope>
    <source>
        <strain evidence="8">DSM 45127</strain>
    </source>
</reference>
<keyword evidence="5" id="KW-0812">Transmembrane</keyword>
<keyword evidence="9" id="KW-1185">Reference proteome</keyword>
<dbReference type="Gene3D" id="2.60.40.1220">
    <property type="match status" value="1"/>
</dbReference>
<feature type="chain" id="PRO_5045542737" evidence="6">
    <location>
        <begin position="27"/>
        <end position="165"/>
    </location>
</feature>
<feature type="transmembrane region" description="Helical" evidence="5">
    <location>
        <begin position="142"/>
        <end position="161"/>
    </location>
</feature>
<sequence>MVAVLLLLSAAVFTTTLSAGPASAHAARVSAEPAANATVAAGPVRVSATFNEDLQTTFAAMTVVGPDGNLWTTGDPQVHGTSVSVGVRPLGPVGNYTVNYRVTSADGHVVAGSWSFRLTVPGTGTPGPSAQAPRDSADDLPIWPFVLGAVILVGGGALWALRNKP</sequence>
<dbReference type="EMBL" id="CP092488">
    <property type="protein sequence ID" value="UMB72543.1"/>
    <property type="molecule type" value="Genomic_DNA"/>
</dbReference>
<keyword evidence="5" id="KW-0472">Membrane</keyword>
<dbReference type="RefSeq" id="WP_240264245.1">
    <property type="nucleotide sequence ID" value="NZ_CP092488.2"/>
</dbReference>
<dbReference type="Proteomes" id="UP001055336">
    <property type="component" value="Chromosome"/>
</dbReference>
<dbReference type="PANTHER" id="PTHR34820">
    <property type="entry name" value="INNER MEMBRANE PROTEIN YEBZ"/>
    <property type="match status" value="1"/>
</dbReference>
<evidence type="ECO:0000259" key="7">
    <source>
        <dbReference type="Pfam" id="PF04234"/>
    </source>
</evidence>
<evidence type="ECO:0000256" key="3">
    <source>
        <dbReference type="ARBA" id="ARBA00022729"/>
    </source>
</evidence>
<evidence type="ECO:0000313" key="9">
    <source>
        <dbReference type="Proteomes" id="UP001055336"/>
    </source>
</evidence>
<evidence type="ECO:0000256" key="4">
    <source>
        <dbReference type="ARBA" id="ARBA00023008"/>
    </source>
</evidence>
<dbReference type="Pfam" id="PF04234">
    <property type="entry name" value="CopC"/>
    <property type="match status" value="1"/>
</dbReference>
<keyword evidence="4" id="KW-0186">Copper</keyword>
<evidence type="ECO:0000256" key="6">
    <source>
        <dbReference type="SAM" id="SignalP"/>
    </source>
</evidence>
<protein>
    <submittedName>
        <fullName evidence="8">Copper resistance protein CopC</fullName>
    </submittedName>
</protein>
<dbReference type="PANTHER" id="PTHR34820:SF4">
    <property type="entry name" value="INNER MEMBRANE PROTEIN YEBZ"/>
    <property type="match status" value="1"/>
</dbReference>
<dbReference type="InterPro" id="IPR032694">
    <property type="entry name" value="CopC/D"/>
</dbReference>
<organism evidence="8 9">
    <name type="scientific">Mycobacterium paraterrae</name>
    <dbReference type="NCBI Taxonomy" id="577492"/>
    <lineage>
        <taxon>Bacteria</taxon>
        <taxon>Bacillati</taxon>
        <taxon>Actinomycetota</taxon>
        <taxon>Actinomycetes</taxon>
        <taxon>Mycobacteriales</taxon>
        <taxon>Mycobacteriaceae</taxon>
        <taxon>Mycobacterium</taxon>
    </lineage>
</organism>
<proteinExistence type="predicted"/>
<gene>
    <name evidence="8" type="ORF">MKK62_00260</name>
</gene>
<name>A0ABY3VSW6_9MYCO</name>
<evidence type="ECO:0000256" key="2">
    <source>
        <dbReference type="ARBA" id="ARBA00022723"/>
    </source>
</evidence>
<dbReference type="InterPro" id="IPR014755">
    <property type="entry name" value="Cu-Rt/internalin_Ig-like"/>
</dbReference>
<evidence type="ECO:0000256" key="1">
    <source>
        <dbReference type="ARBA" id="ARBA00004196"/>
    </source>
</evidence>
<feature type="signal peptide" evidence="6">
    <location>
        <begin position="1"/>
        <end position="26"/>
    </location>
</feature>
<keyword evidence="3 6" id="KW-0732">Signal</keyword>
<dbReference type="InterPro" id="IPR014756">
    <property type="entry name" value="Ig_E-set"/>
</dbReference>
<keyword evidence="2" id="KW-0479">Metal-binding</keyword>